<comment type="caution">
    <text evidence="1">The sequence shown here is derived from an EMBL/GenBank/DDBJ whole genome shotgun (WGS) entry which is preliminary data.</text>
</comment>
<reference evidence="2" key="1">
    <citation type="journal article" date="2022" name="Mol. Ecol. Resour.">
        <title>The genomes of chicory, endive, great burdock and yacon provide insights into Asteraceae palaeo-polyploidization history and plant inulin production.</title>
        <authorList>
            <person name="Fan W."/>
            <person name="Wang S."/>
            <person name="Wang H."/>
            <person name="Wang A."/>
            <person name="Jiang F."/>
            <person name="Liu H."/>
            <person name="Zhao H."/>
            <person name="Xu D."/>
            <person name="Zhang Y."/>
        </authorList>
    </citation>
    <scope>NUCLEOTIDE SEQUENCE [LARGE SCALE GENOMIC DNA]</scope>
    <source>
        <strain evidence="2">cv. Yunnan</strain>
    </source>
</reference>
<evidence type="ECO:0000313" key="2">
    <source>
        <dbReference type="Proteomes" id="UP001056120"/>
    </source>
</evidence>
<protein>
    <submittedName>
        <fullName evidence="1">Uncharacterized protein</fullName>
    </submittedName>
</protein>
<reference evidence="1 2" key="2">
    <citation type="journal article" date="2022" name="Mol. Ecol. Resour.">
        <title>The genomes of chicory, endive, great burdock and yacon provide insights into Asteraceae paleo-polyploidization history and plant inulin production.</title>
        <authorList>
            <person name="Fan W."/>
            <person name="Wang S."/>
            <person name="Wang H."/>
            <person name="Wang A."/>
            <person name="Jiang F."/>
            <person name="Liu H."/>
            <person name="Zhao H."/>
            <person name="Xu D."/>
            <person name="Zhang Y."/>
        </authorList>
    </citation>
    <scope>NUCLEOTIDE SEQUENCE [LARGE SCALE GENOMIC DNA]</scope>
    <source>
        <strain evidence="2">cv. Yunnan</strain>
        <tissue evidence="1">Leaves</tissue>
    </source>
</reference>
<proteinExistence type="predicted"/>
<evidence type="ECO:0000313" key="1">
    <source>
        <dbReference type="EMBL" id="KAI3754129.1"/>
    </source>
</evidence>
<sequence>MTGGWVGGLKGNYLNTFRAWDMEQACKGLQREMGRGMCYYGSLVTLDLVYCGPRRQAEKGIKEPQARQIKPWKLISNKIQATLNIIWNSNKDNLTGGITWNGNPEQELGKKINPSDTHLRENENVIMNIASIDPTREDESTGSDANQIMKDSEVTEKELTGNFSHSNSASPGAISQIEDNVAWDRLNSQRVILRWPKQWGESMCTELSNIGWENIMQSVKSSWAMEYGEGDQGFPNWLDVERGACNPEETMHRKKKKRKNKGRNPFRGQKIAPPRDGENLSRRTIRVVSSKERNKDLFPQNLSFPKVMPPPLGLSEFWIGNESKDKSNQQVSKAPSSNRIDSLYKELMAKESRLKEIANNILKTDANSVLLHSILSMKSCNLRKFSSKVNDNGVVTIDEDMVDTGSGDLDTNINFPGTPIASYAKNAQQRSQCYPGGKDPILPAISQKSRSIREEAGTDNKTKRGNNASIRMMNRNIIINGQRTHDTQDRGNKRDTGAQEQGTSNTPASPIQDTTGLNANSQSESLLEKEKSSGIPNVRMVETSNRFMLLYEEGNELAKNSGGVDINVTKLYDGKNINSGWIRKQLCSLYDFGPGYRAVNREDEHDPPVNNLDMDDSRDNQEEVESETDATAQMMNIDGPPVVATNSYCLNNMVLDGPI</sequence>
<gene>
    <name evidence="1" type="ORF">L1987_53907</name>
</gene>
<name>A0ACB9E5C9_9ASTR</name>
<keyword evidence="2" id="KW-1185">Reference proteome</keyword>
<dbReference type="Proteomes" id="UP001056120">
    <property type="component" value="Linkage Group LG18"/>
</dbReference>
<accession>A0ACB9E5C9</accession>
<dbReference type="EMBL" id="CM042035">
    <property type="protein sequence ID" value="KAI3754129.1"/>
    <property type="molecule type" value="Genomic_DNA"/>
</dbReference>
<organism evidence="1 2">
    <name type="scientific">Smallanthus sonchifolius</name>
    <dbReference type="NCBI Taxonomy" id="185202"/>
    <lineage>
        <taxon>Eukaryota</taxon>
        <taxon>Viridiplantae</taxon>
        <taxon>Streptophyta</taxon>
        <taxon>Embryophyta</taxon>
        <taxon>Tracheophyta</taxon>
        <taxon>Spermatophyta</taxon>
        <taxon>Magnoliopsida</taxon>
        <taxon>eudicotyledons</taxon>
        <taxon>Gunneridae</taxon>
        <taxon>Pentapetalae</taxon>
        <taxon>asterids</taxon>
        <taxon>campanulids</taxon>
        <taxon>Asterales</taxon>
        <taxon>Asteraceae</taxon>
        <taxon>Asteroideae</taxon>
        <taxon>Heliantheae alliance</taxon>
        <taxon>Millerieae</taxon>
        <taxon>Smallanthus</taxon>
    </lineage>
</organism>